<keyword evidence="4" id="KW-1185">Reference proteome</keyword>
<evidence type="ECO:0000313" key="3">
    <source>
        <dbReference type="EMBL" id="RAG87151.1"/>
    </source>
</evidence>
<feature type="chain" id="PRO_5039033379" description="Collagen-like protein" evidence="2">
    <location>
        <begin position="23"/>
        <end position="111"/>
    </location>
</feature>
<gene>
    <name evidence="3" type="ORF">DN069_02930</name>
</gene>
<dbReference type="Gene3D" id="1.20.5.320">
    <property type="entry name" value="6-Phosphogluconate Dehydrogenase, domain 3"/>
    <property type="match status" value="1"/>
</dbReference>
<evidence type="ECO:0000256" key="2">
    <source>
        <dbReference type="SAM" id="SignalP"/>
    </source>
</evidence>
<dbReference type="Proteomes" id="UP000248889">
    <property type="component" value="Unassembled WGS sequence"/>
</dbReference>
<dbReference type="EMBL" id="QKYN01000011">
    <property type="protein sequence ID" value="RAG87151.1"/>
    <property type="molecule type" value="Genomic_DNA"/>
</dbReference>
<evidence type="ECO:0008006" key="5">
    <source>
        <dbReference type="Google" id="ProtNLM"/>
    </source>
</evidence>
<keyword evidence="2" id="KW-0732">Signal</keyword>
<feature type="compositionally biased region" description="Low complexity" evidence="1">
    <location>
        <begin position="33"/>
        <end position="54"/>
    </location>
</feature>
<organism evidence="3 4">
    <name type="scientific">Streptacidiphilus pinicola</name>
    <dbReference type="NCBI Taxonomy" id="2219663"/>
    <lineage>
        <taxon>Bacteria</taxon>
        <taxon>Bacillati</taxon>
        <taxon>Actinomycetota</taxon>
        <taxon>Actinomycetes</taxon>
        <taxon>Kitasatosporales</taxon>
        <taxon>Streptomycetaceae</taxon>
        <taxon>Streptacidiphilus</taxon>
    </lineage>
</organism>
<accession>A0A2X0IUT8</accession>
<evidence type="ECO:0000256" key="1">
    <source>
        <dbReference type="SAM" id="MobiDB-lite"/>
    </source>
</evidence>
<sequence length="111" mass="10659">MSPKVILAVCLSAAILSGAASGVITGELNQGARGARGAVGAPGPRGQVGAVGPAGKSGSDANLGPLGVCVSTNTSGTTFFVDGVYQPAVINGVPSCTTGTFTSIQPAKQSQ</sequence>
<evidence type="ECO:0000313" key="4">
    <source>
        <dbReference type="Proteomes" id="UP000248889"/>
    </source>
</evidence>
<comment type="caution">
    <text evidence="3">The sequence shown here is derived from an EMBL/GenBank/DDBJ whole genome shotgun (WGS) entry which is preliminary data.</text>
</comment>
<name>A0A2X0IUT8_9ACTN</name>
<proteinExistence type="predicted"/>
<protein>
    <recommendedName>
        <fullName evidence="5">Collagen-like protein</fullName>
    </recommendedName>
</protein>
<dbReference type="RefSeq" id="WP_111499199.1">
    <property type="nucleotide sequence ID" value="NZ_QKYN01000011.1"/>
</dbReference>
<feature type="signal peptide" evidence="2">
    <location>
        <begin position="1"/>
        <end position="22"/>
    </location>
</feature>
<feature type="region of interest" description="Disordered" evidence="1">
    <location>
        <begin position="33"/>
        <end position="56"/>
    </location>
</feature>
<reference evidence="3 4" key="1">
    <citation type="submission" date="2018-06" db="EMBL/GenBank/DDBJ databases">
        <title>Streptacidiphilus pinicola sp. nov., isolated from pine grove soil.</title>
        <authorList>
            <person name="Roh S.G."/>
            <person name="Park S."/>
            <person name="Kim M.-K."/>
            <person name="Yun B.-R."/>
            <person name="Park J."/>
            <person name="Kim M.J."/>
            <person name="Kim Y.S."/>
            <person name="Kim S.B."/>
        </authorList>
    </citation>
    <scope>NUCLEOTIDE SEQUENCE [LARGE SCALE GENOMIC DNA]</scope>
    <source>
        <strain evidence="3 4">MMS16-CNU450</strain>
    </source>
</reference>
<dbReference type="AlphaFoldDB" id="A0A2X0IUT8"/>